<evidence type="ECO:0000256" key="1">
    <source>
        <dbReference type="SAM" id="Phobius"/>
    </source>
</evidence>
<evidence type="ECO:0000313" key="2">
    <source>
        <dbReference type="EMBL" id="GAG16356.1"/>
    </source>
</evidence>
<feature type="non-terminal residue" evidence="2">
    <location>
        <position position="1"/>
    </location>
</feature>
<sequence>GLGCTSFSTLNAITGTIVNTGLIGIGAVLLQLLPTLTQ</sequence>
<keyword evidence="1" id="KW-0472">Membrane</keyword>
<feature type="transmembrane region" description="Helical" evidence="1">
    <location>
        <begin position="12"/>
        <end position="33"/>
    </location>
</feature>
<dbReference type="EMBL" id="BARS01032594">
    <property type="protein sequence ID" value="GAG16356.1"/>
    <property type="molecule type" value="Genomic_DNA"/>
</dbReference>
<proteinExistence type="predicted"/>
<reference evidence="2" key="1">
    <citation type="journal article" date="2014" name="Front. Microbiol.">
        <title>High frequency of phylogenetically diverse reductive dehalogenase-homologous genes in deep subseafloor sedimentary metagenomes.</title>
        <authorList>
            <person name="Kawai M."/>
            <person name="Futagami T."/>
            <person name="Toyoda A."/>
            <person name="Takaki Y."/>
            <person name="Nishi S."/>
            <person name="Hori S."/>
            <person name="Arai W."/>
            <person name="Tsubouchi T."/>
            <person name="Morono Y."/>
            <person name="Uchiyama I."/>
            <person name="Ito T."/>
            <person name="Fujiyama A."/>
            <person name="Inagaki F."/>
            <person name="Takami H."/>
        </authorList>
    </citation>
    <scope>NUCLEOTIDE SEQUENCE</scope>
    <source>
        <strain evidence="2">Expedition CK06-06</strain>
    </source>
</reference>
<keyword evidence="1" id="KW-1133">Transmembrane helix</keyword>
<protein>
    <submittedName>
        <fullName evidence="2">Uncharacterized protein</fullName>
    </submittedName>
</protein>
<dbReference type="AlphaFoldDB" id="X0WUF8"/>
<organism evidence="2">
    <name type="scientific">marine sediment metagenome</name>
    <dbReference type="NCBI Taxonomy" id="412755"/>
    <lineage>
        <taxon>unclassified sequences</taxon>
        <taxon>metagenomes</taxon>
        <taxon>ecological metagenomes</taxon>
    </lineage>
</organism>
<keyword evidence="1" id="KW-0812">Transmembrane</keyword>
<accession>X0WUF8</accession>
<comment type="caution">
    <text evidence="2">The sequence shown here is derived from an EMBL/GenBank/DDBJ whole genome shotgun (WGS) entry which is preliminary data.</text>
</comment>
<name>X0WUF8_9ZZZZ</name>
<gene>
    <name evidence="2" type="ORF">S01H1_50577</name>
</gene>